<dbReference type="AlphaFoldDB" id="A0A2U8WJM8"/>
<dbReference type="KEGG" id="mtea:DK419_08275"/>
<dbReference type="OrthoDB" id="9816306at2"/>
<dbReference type="RefSeq" id="WP_109958657.1">
    <property type="nucleotide sequence ID" value="NZ_CP029553.1"/>
</dbReference>
<sequence>MDRQGARRKEQLARDSDRRAYVRDQIDFVRRNSDEEVHEVIIKAGLPDIHDQQLVTTVAQALQRRSLSTSPRDVLPLLLSATNIKDSVKLHERAFVIQDLLTGSAEELGEAGQDHRFGFGRLDVLRAIGFAKDLGY</sequence>
<dbReference type="EMBL" id="CP029553">
    <property type="protein sequence ID" value="AWN46309.1"/>
    <property type="molecule type" value="Genomic_DNA"/>
</dbReference>
<gene>
    <name evidence="1" type="ORF">DK419_08275</name>
</gene>
<evidence type="ECO:0000313" key="2">
    <source>
        <dbReference type="Proteomes" id="UP000245444"/>
    </source>
</evidence>
<dbReference type="Proteomes" id="UP000245444">
    <property type="component" value="Chromosome"/>
</dbReference>
<name>A0A2U8WJM8_9HYPH</name>
<organism evidence="1 2">
    <name type="scientific">Methylobacterium terrae</name>
    <dbReference type="NCBI Taxonomy" id="2202827"/>
    <lineage>
        <taxon>Bacteria</taxon>
        <taxon>Pseudomonadati</taxon>
        <taxon>Pseudomonadota</taxon>
        <taxon>Alphaproteobacteria</taxon>
        <taxon>Hyphomicrobiales</taxon>
        <taxon>Methylobacteriaceae</taxon>
        <taxon>Methylobacterium</taxon>
    </lineage>
</organism>
<proteinExistence type="predicted"/>
<keyword evidence="2" id="KW-1185">Reference proteome</keyword>
<accession>A0A2U8WJM8</accession>
<evidence type="ECO:0000313" key="1">
    <source>
        <dbReference type="EMBL" id="AWN46309.1"/>
    </source>
</evidence>
<reference evidence="1 2" key="1">
    <citation type="submission" date="2018-05" db="EMBL/GenBank/DDBJ databases">
        <title>Complete Genome Sequence of Methylobacterium sp. 17Sr1-28.</title>
        <authorList>
            <person name="Srinivasan S."/>
        </authorList>
    </citation>
    <scope>NUCLEOTIDE SEQUENCE [LARGE SCALE GENOMIC DNA]</scope>
    <source>
        <strain evidence="1 2">17Sr1-28</strain>
    </source>
</reference>
<protein>
    <submittedName>
        <fullName evidence="1">Uncharacterized protein</fullName>
    </submittedName>
</protein>